<dbReference type="RefSeq" id="WP_171331918.1">
    <property type="nucleotide sequence ID" value="NZ_WVRA01000015.1"/>
</dbReference>
<evidence type="ECO:0000256" key="1">
    <source>
        <dbReference type="ARBA" id="ARBA00004651"/>
    </source>
</evidence>
<feature type="transmembrane region" description="Helical" evidence="7">
    <location>
        <begin position="324"/>
        <end position="344"/>
    </location>
</feature>
<organism evidence="8 9">
    <name type="scientific">Ruegeria atlantica</name>
    <dbReference type="NCBI Taxonomy" id="81569"/>
    <lineage>
        <taxon>Bacteria</taxon>
        <taxon>Pseudomonadati</taxon>
        <taxon>Pseudomonadota</taxon>
        <taxon>Alphaproteobacteria</taxon>
        <taxon>Rhodobacterales</taxon>
        <taxon>Roseobacteraceae</taxon>
        <taxon>Ruegeria</taxon>
    </lineage>
</organism>
<dbReference type="Pfam" id="PF03601">
    <property type="entry name" value="Cons_hypoth698"/>
    <property type="match status" value="1"/>
</dbReference>
<evidence type="ECO:0000313" key="8">
    <source>
        <dbReference type="EMBL" id="NOE20832.1"/>
    </source>
</evidence>
<name>A0AA91BTJ9_9RHOB</name>
<evidence type="ECO:0000256" key="4">
    <source>
        <dbReference type="ARBA" id="ARBA00022692"/>
    </source>
</evidence>
<dbReference type="PANTHER" id="PTHR30106:SF2">
    <property type="entry name" value="UPF0324 INNER MEMBRANE PROTEIN YEIH"/>
    <property type="match status" value="1"/>
</dbReference>
<comment type="caution">
    <text evidence="8">The sequence shown here is derived from an EMBL/GenBank/DDBJ whole genome shotgun (WGS) entry which is preliminary data.</text>
</comment>
<keyword evidence="4 7" id="KW-0812">Transmembrane</keyword>
<comment type="subcellular location">
    <subcellularLocation>
        <location evidence="1">Cell membrane</location>
        <topology evidence="1">Multi-pass membrane protein</topology>
    </subcellularLocation>
</comment>
<feature type="transmembrane region" description="Helical" evidence="7">
    <location>
        <begin position="165"/>
        <end position="185"/>
    </location>
</feature>
<keyword evidence="5 7" id="KW-1133">Transmembrane helix</keyword>
<gene>
    <name evidence="8" type="ORF">GS634_22100</name>
</gene>
<evidence type="ECO:0000256" key="6">
    <source>
        <dbReference type="ARBA" id="ARBA00023136"/>
    </source>
</evidence>
<dbReference type="GO" id="GO:0005886">
    <property type="term" value="C:plasma membrane"/>
    <property type="evidence" value="ECO:0007669"/>
    <property type="project" value="UniProtKB-SubCell"/>
</dbReference>
<feature type="transmembrane region" description="Helical" evidence="7">
    <location>
        <begin position="99"/>
        <end position="119"/>
    </location>
</feature>
<dbReference type="AlphaFoldDB" id="A0AA91BTJ9"/>
<keyword evidence="3" id="KW-1003">Cell membrane</keyword>
<accession>A0AA91BTJ9</accession>
<dbReference type="InterPro" id="IPR018383">
    <property type="entry name" value="UPF0324_pro"/>
</dbReference>
<feature type="transmembrane region" description="Helical" evidence="7">
    <location>
        <begin position="44"/>
        <end position="62"/>
    </location>
</feature>
<dbReference type="PANTHER" id="PTHR30106">
    <property type="entry name" value="INNER MEMBRANE PROTEIN YEIH-RELATED"/>
    <property type="match status" value="1"/>
</dbReference>
<feature type="transmembrane region" description="Helical" evidence="7">
    <location>
        <begin position="263"/>
        <end position="282"/>
    </location>
</feature>
<feature type="transmembrane region" description="Helical" evidence="7">
    <location>
        <begin position="20"/>
        <end position="38"/>
    </location>
</feature>
<feature type="transmembrane region" description="Helical" evidence="7">
    <location>
        <begin position="74"/>
        <end position="93"/>
    </location>
</feature>
<sequence>MQVLSASNSPWLRARSFVRLNGHGFLVSVVVAVAAKFLSEHYGAPAMLMALLLGIAFHFLAEDDAGDCKAGIEFTARTVLRFGVALLGVRISVELMMSLGADLIAVVIAGVILTILFGLLGARLLGRGWRFGVLTGGSVAICGASAAMALSAILPKNEHSERNLVFTVLSVTVLSTIAMIAYPILTEAFDFNDEVSGVFLGGTIHDVAQVVGAGFSVSDQTGEVATLVKLIRVAMLAPVVLVISFLVRRHAEFGEEDGKRPPILPMFVVGFLIFAVLNSMGLIPEVVSSAMADLSRWALLVSIAAVGMKTSLKRILDVGGQAIVLIVAETIFIAALVLAGVYLFH</sequence>
<dbReference type="Proteomes" id="UP000597886">
    <property type="component" value="Unassembled WGS sequence"/>
</dbReference>
<dbReference type="EMBL" id="WVRA01000015">
    <property type="protein sequence ID" value="NOE20832.1"/>
    <property type="molecule type" value="Genomic_DNA"/>
</dbReference>
<reference evidence="8" key="1">
    <citation type="submission" date="2019-12" db="EMBL/GenBank/DDBJ databases">
        <title>Ruegeria JWLKs population differentiation of coral mucus and skeleton niches.</title>
        <authorList>
            <person name="Luo D."/>
        </authorList>
    </citation>
    <scope>NUCLEOTIDE SEQUENCE</scope>
    <source>
        <strain evidence="8">HKCCD6181</strain>
    </source>
</reference>
<evidence type="ECO:0000256" key="3">
    <source>
        <dbReference type="ARBA" id="ARBA00022475"/>
    </source>
</evidence>
<evidence type="ECO:0000256" key="5">
    <source>
        <dbReference type="ARBA" id="ARBA00022989"/>
    </source>
</evidence>
<keyword evidence="6 7" id="KW-0472">Membrane</keyword>
<evidence type="ECO:0000313" key="9">
    <source>
        <dbReference type="Proteomes" id="UP000597886"/>
    </source>
</evidence>
<comment type="similarity">
    <text evidence="2">Belongs to the UPF0324 family.</text>
</comment>
<feature type="transmembrane region" description="Helical" evidence="7">
    <location>
        <begin position="131"/>
        <end position="153"/>
    </location>
</feature>
<protein>
    <submittedName>
        <fullName evidence="8">Sulfate exporter family transporter</fullName>
    </submittedName>
</protein>
<evidence type="ECO:0000256" key="2">
    <source>
        <dbReference type="ARBA" id="ARBA00007977"/>
    </source>
</evidence>
<proteinExistence type="inferred from homology"/>
<evidence type="ECO:0000256" key="7">
    <source>
        <dbReference type="SAM" id="Phobius"/>
    </source>
</evidence>
<feature type="transmembrane region" description="Helical" evidence="7">
    <location>
        <begin position="230"/>
        <end position="251"/>
    </location>
</feature>